<comment type="caution">
    <text evidence="2">The sequence shown here is derived from an EMBL/GenBank/DDBJ whole genome shotgun (WGS) entry which is preliminary data.</text>
</comment>
<dbReference type="OrthoDB" id="3248986at2759"/>
<evidence type="ECO:0000256" key="1">
    <source>
        <dbReference type="SAM" id="MobiDB-lite"/>
    </source>
</evidence>
<feature type="compositionally biased region" description="Low complexity" evidence="1">
    <location>
        <begin position="34"/>
        <end position="48"/>
    </location>
</feature>
<evidence type="ECO:0000313" key="3">
    <source>
        <dbReference type="Proteomes" id="UP001140091"/>
    </source>
</evidence>
<dbReference type="PANTHER" id="PTHR46579:SF1">
    <property type="entry name" value="F5_8 TYPE C DOMAIN-CONTAINING PROTEIN"/>
    <property type="match status" value="1"/>
</dbReference>
<proteinExistence type="predicted"/>
<accession>A0A9W8J191</accession>
<dbReference type="EMBL" id="JANBPK010001268">
    <property type="protein sequence ID" value="KAJ2923878.1"/>
    <property type="molecule type" value="Genomic_DNA"/>
</dbReference>
<sequence>MLEPCPCKQCCNKPLATRLMTRRQVQGHIRYHGLPAEDSSDSSDSSPASSPPPNPPPPASPRQSSPPLPAPLQPPLDLGFGAQDQPDPVPIGLDVGLGPRQASPPRAVPPPTQRIPDTTWTRVRLRQEENAPADPAADQDQLAEGSSIFDAPAYSRNEAPWYRMAYLQAVVNNAVKNLPVRDTNEILAADIARHELQDEVYGALCPNIQLPYNTTILPVTTLSSAKRRLGIDADQWITEYAACLQCWKLYPPKKVQAMESPDCEMDGCEGTVWDLKVDKNEKESQRMNDDPDFVMKDIHDGTLWHELKTQISREVGDQGTVRDVGNDGAEGTRLVDHRYGLHMSVNIDWFGALENRPHSTGPIYIAFADLPREDRFLSYNVICVAITPGPSEPTTDQLNNVLEYVIEDVSKLKNGVKMEVYDDTDMELIEAEIFADFLCNNCDTPGARKIAGFSGHSADLTPCPWCEATLLDVDTQDGYNIDQFKLRNDRNMLRHKYRSRGAPAARQADILKYHGARWSILDYLPGWQPCKQTALDFMHCIYLGVVCWLFTELLFGAHLFPGAGGINSSKARFENAINSIQWPSHITRLPKNLGENQSLKKADEWRRLLTVTPVVLWLAWRDPSNSIPDTAPPLSANENITKNHSRKRLSLYNAILLLCAAIRQLSNKMITMAQAMSGQAYLAQYCRRMVALNAHLSINHHLAMHFAAMIKLLGPVYGWWLFAFERFNGMLERVNINGHDGGELETTLLRNWVLNHLIYELLLILPPDAPQRERDLIYQIIENEARRGSMAVEIAQFRAEASVDNISLPKQISTTHLNLHTIMLSPCFPPPPPLAEILFQYGQRRWPQLRRQFTLDLEPGCIRFYGNRVARRLPYIRKDGLRYGSRANNRTEKDSYAFIQEHGRRVPVALEDIFLIKVEDLNEPAHACILIRRLLPAPADLHLPWQAYGTLLGIHVALANQYGPYEIIAASQIDCPLALIPARLETHALDIWILVSFDHTSVEPKGFVDNEWRVV</sequence>
<keyword evidence="3" id="KW-1185">Reference proteome</keyword>
<protein>
    <submittedName>
        <fullName evidence="2">Uncharacterized protein</fullName>
    </submittedName>
</protein>
<feature type="non-terminal residue" evidence="2">
    <location>
        <position position="1"/>
    </location>
</feature>
<dbReference type="PANTHER" id="PTHR46579">
    <property type="entry name" value="F5/8 TYPE C DOMAIN-CONTAINING PROTEIN-RELATED"/>
    <property type="match status" value="1"/>
</dbReference>
<gene>
    <name evidence="2" type="ORF">H1R20_g13211</name>
</gene>
<feature type="region of interest" description="Disordered" evidence="1">
    <location>
        <begin position="31"/>
        <end position="119"/>
    </location>
</feature>
<name>A0A9W8J191_9AGAR</name>
<evidence type="ECO:0000313" key="2">
    <source>
        <dbReference type="EMBL" id="KAJ2923878.1"/>
    </source>
</evidence>
<reference evidence="2" key="1">
    <citation type="submission" date="2022-06" db="EMBL/GenBank/DDBJ databases">
        <title>Genome Sequence of Candolleomyces eurysporus.</title>
        <authorList>
            <person name="Buettner E."/>
        </authorList>
    </citation>
    <scope>NUCLEOTIDE SEQUENCE</scope>
    <source>
        <strain evidence="2">VTCC 930004</strain>
    </source>
</reference>
<dbReference type="AlphaFoldDB" id="A0A9W8J191"/>
<organism evidence="2 3">
    <name type="scientific">Candolleomyces eurysporus</name>
    <dbReference type="NCBI Taxonomy" id="2828524"/>
    <lineage>
        <taxon>Eukaryota</taxon>
        <taxon>Fungi</taxon>
        <taxon>Dikarya</taxon>
        <taxon>Basidiomycota</taxon>
        <taxon>Agaricomycotina</taxon>
        <taxon>Agaricomycetes</taxon>
        <taxon>Agaricomycetidae</taxon>
        <taxon>Agaricales</taxon>
        <taxon>Agaricineae</taxon>
        <taxon>Psathyrellaceae</taxon>
        <taxon>Candolleomyces</taxon>
    </lineage>
</organism>
<feature type="compositionally biased region" description="Pro residues" evidence="1">
    <location>
        <begin position="49"/>
        <end position="74"/>
    </location>
</feature>
<dbReference type="Proteomes" id="UP001140091">
    <property type="component" value="Unassembled WGS sequence"/>
</dbReference>